<dbReference type="EMBL" id="JABBVZ010000001">
    <property type="protein sequence ID" value="NMP20772.1"/>
    <property type="molecule type" value="Genomic_DNA"/>
</dbReference>
<name>A0A7Y0L031_9FIRM</name>
<comment type="caution">
    <text evidence="1">The sequence shown here is derived from an EMBL/GenBank/DDBJ whole genome shotgun (WGS) entry which is preliminary data.</text>
</comment>
<dbReference type="RefSeq" id="WP_169095453.1">
    <property type="nucleotide sequence ID" value="NZ_JABBVZ010000001.1"/>
</dbReference>
<evidence type="ECO:0000313" key="1">
    <source>
        <dbReference type="EMBL" id="NMP20772.1"/>
    </source>
</evidence>
<gene>
    <name evidence="1" type="ORF">HIJ39_00150</name>
</gene>
<keyword evidence="2" id="KW-1185">Reference proteome</keyword>
<accession>A0A7Y0L031</accession>
<dbReference type="InterPro" id="IPR058640">
    <property type="entry name" value="Phi812_tail_tube"/>
</dbReference>
<reference evidence="1 2" key="1">
    <citation type="submission" date="2020-04" db="EMBL/GenBank/DDBJ databases">
        <authorList>
            <person name="Zhang R."/>
            <person name="Schippers A."/>
        </authorList>
    </citation>
    <scope>NUCLEOTIDE SEQUENCE [LARGE SCALE GENOMIC DNA]</scope>
    <source>
        <strain evidence="1 2">DSM 109850</strain>
    </source>
</reference>
<evidence type="ECO:0000313" key="2">
    <source>
        <dbReference type="Proteomes" id="UP000533476"/>
    </source>
</evidence>
<proteinExistence type="predicted"/>
<dbReference type="Proteomes" id="UP000533476">
    <property type="component" value="Unassembled WGS sequence"/>
</dbReference>
<dbReference type="AlphaFoldDB" id="A0A7Y0L031"/>
<sequence length="141" mass="14728">MALGNQNLLSGNYGEIKINGKVILGFKAWTLNYGVNLSQEGQFGTGTPILVPGLNSVTVTVSKLMLYGSSLEAAGIEPTKTLNDIATLPPFTTDLYETLEGGVVKTAINCLFDSSSVNASANAAFLETVTLMGTDVASNAY</sequence>
<protein>
    <submittedName>
        <fullName evidence="1">Uncharacterized protein</fullName>
    </submittedName>
</protein>
<dbReference type="Pfam" id="PF26461">
    <property type="entry name" value="Phi812_tail_tube"/>
    <property type="match status" value="1"/>
</dbReference>
<organism evidence="1 2">
    <name type="scientific">Sulfobacillus harzensis</name>
    <dbReference type="NCBI Taxonomy" id="2729629"/>
    <lineage>
        <taxon>Bacteria</taxon>
        <taxon>Bacillati</taxon>
        <taxon>Bacillota</taxon>
        <taxon>Clostridia</taxon>
        <taxon>Eubacteriales</taxon>
        <taxon>Clostridiales Family XVII. Incertae Sedis</taxon>
        <taxon>Sulfobacillus</taxon>
    </lineage>
</organism>